<evidence type="ECO:0000259" key="2">
    <source>
        <dbReference type="Pfam" id="PF12697"/>
    </source>
</evidence>
<dbReference type="FunFam" id="3.40.50.1820:FF:000051">
    <property type="entry name" value="(S)-hydroxynitrile lyase"/>
    <property type="match status" value="1"/>
</dbReference>
<reference evidence="4" key="1">
    <citation type="submission" date="2025-08" db="UniProtKB">
        <authorList>
            <consortium name="RefSeq"/>
        </authorList>
    </citation>
    <scope>IDENTIFICATION</scope>
</reference>
<dbReference type="InterPro" id="IPR045889">
    <property type="entry name" value="MES/HNL"/>
</dbReference>
<name>A0A6I9TSN2_SESIN</name>
<dbReference type="Proteomes" id="UP000504604">
    <property type="component" value="Linkage group LG8"/>
</dbReference>
<dbReference type="GO" id="GO:0080030">
    <property type="term" value="F:methyl indole-3-acetate esterase activity"/>
    <property type="evidence" value="ECO:0007669"/>
    <property type="project" value="TreeGrafter"/>
</dbReference>
<dbReference type="GO" id="GO:0080031">
    <property type="term" value="F:methyl salicylate esterase activity"/>
    <property type="evidence" value="ECO:0007669"/>
    <property type="project" value="TreeGrafter"/>
</dbReference>
<keyword evidence="1" id="KW-0732">Signal</keyword>
<dbReference type="KEGG" id="sind:105169900"/>
<feature type="chain" id="PRO_5026801950" evidence="1">
    <location>
        <begin position="25"/>
        <end position="280"/>
    </location>
</feature>
<dbReference type="InterPro" id="IPR000073">
    <property type="entry name" value="AB_hydrolase_1"/>
</dbReference>
<organism evidence="3 4">
    <name type="scientific">Sesamum indicum</name>
    <name type="common">Oriental sesame</name>
    <name type="synonym">Sesamum orientale</name>
    <dbReference type="NCBI Taxonomy" id="4182"/>
    <lineage>
        <taxon>Eukaryota</taxon>
        <taxon>Viridiplantae</taxon>
        <taxon>Streptophyta</taxon>
        <taxon>Embryophyta</taxon>
        <taxon>Tracheophyta</taxon>
        <taxon>Spermatophyta</taxon>
        <taxon>Magnoliopsida</taxon>
        <taxon>eudicotyledons</taxon>
        <taxon>Gunneridae</taxon>
        <taxon>Pentapetalae</taxon>
        <taxon>asterids</taxon>
        <taxon>lamiids</taxon>
        <taxon>Lamiales</taxon>
        <taxon>Pedaliaceae</taxon>
        <taxon>Sesamum</taxon>
    </lineage>
</organism>
<dbReference type="GeneID" id="105169900"/>
<evidence type="ECO:0000313" key="4">
    <source>
        <dbReference type="RefSeq" id="XP_011088755.1"/>
    </source>
</evidence>
<evidence type="ECO:0000313" key="3">
    <source>
        <dbReference type="Proteomes" id="UP000504604"/>
    </source>
</evidence>
<gene>
    <name evidence="4" type="primary">LOC105169900</name>
</gene>
<dbReference type="PANTHER" id="PTHR10992">
    <property type="entry name" value="METHYLESTERASE FAMILY MEMBER"/>
    <property type="match status" value="1"/>
</dbReference>
<dbReference type="RefSeq" id="XP_011088755.1">
    <property type="nucleotide sequence ID" value="XM_011090453.2"/>
</dbReference>
<dbReference type="InterPro" id="IPR029058">
    <property type="entry name" value="AB_hydrolase_fold"/>
</dbReference>
<evidence type="ECO:0000256" key="1">
    <source>
        <dbReference type="SAM" id="SignalP"/>
    </source>
</evidence>
<dbReference type="OrthoDB" id="408373at2759"/>
<dbReference type="Gene3D" id="3.40.50.1820">
    <property type="entry name" value="alpha/beta hydrolase"/>
    <property type="match status" value="1"/>
</dbReference>
<feature type="domain" description="AB hydrolase-1" evidence="2">
    <location>
        <begin position="27"/>
        <end position="270"/>
    </location>
</feature>
<feature type="signal peptide" evidence="1">
    <location>
        <begin position="1"/>
        <end position="24"/>
    </location>
</feature>
<dbReference type="PANTHER" id="PTHR10992:SF1002">
    <property type="entry name" value="SALICYLIC ACID-BINDING PROTEIN 2-LIKE"/>
    <property type="match status" value="1"/>
</dbReference>
<dbReference type="GO" id="GO:0009694">
    <property type="term" value="P:jasmonic acid metabolic process"/>
    <property type="evidence" value="ECO:0007669"/>
    <property type="project" value="TreeGrafter"/>
</dbReference>
<proteinExistence type="predicted"/>
<dbReference type="GO" id="GO:0080032">
    <property type="term" value="F:methyl jasmonate esterase activity"/>
    <property type="evidence" value="ECO:0007669"/>
    <property type="project" value="TreeGrafter"/>
</dbReference>
<dbReference type="AlphaFoldDB" id="A0A6I9TSN2"/>
<dbReference type="Pfam" id="PF12697">
    <property type="entry name" value="Abhydrolase_6"/>
    <property type="match status" value="1"/>
</dbReference>
<dbReference type="GO" id="GO:0009696">
    <property type="term" value="P:salicylic acid metabolic process"/>
    <property type="evidence" value="ECO:0007669"/>
    <property type="project" value="TreeGrafter"/>
</dbReference>
<dbReference type="SUPFAM" id="SSF53474">
    <property type="entry name" value="alpha/beta-Hydrolases"/>
    <property type="match status" value="1"/>
</dbReference>
<sequence>MDYQRKCWMFMFLMMIVLFQDTNAKRFVLIHGSGHGAWCWYKLVALLTSSGHDVAALDMPASGINLQHVLDVPTISNYFRPLMDFMDSIPTREKVILVAHSSGGLAVSRAMERFSDKISVSVFVTALMPGASLNVSTLNQEFLRSQQGSLMDSRYSYDNGDDKPPTTLMLGPKYLSVNMYQLSPIQDWSLATMLVRPVYLYTEEDMSRELVLSSKKYASVSRVYIMTDEDKVARKKLQQWMIRQNPPDEVVEIEGSDHMVMMSRPTELFDVLLLIAQNYS</sequence>
<dbReference type="InParanoid" id="A0A6I9TSN2"/>
<accession>A0A6I9TSN2</accession>
<keyword evidence="3" id="KW-1185">Reference proteome</keyword>
<protein>
    <submittedName>
        <fullName evidence="4">Probable esterase PIR7A isoform X1</fullName>
    </submittedName>
</protein>